<dbReference type="InterPro" id="IPR011705">
    <property type="entry name" value="BACK"/>
</dbReference>
<feature type="domain" description="BTB" evidence="2">
    <location>
        <begin position="57"/>
        <end position="129"/>
    </location>
</feature>
<gene>
    <name evidence="3" type="ORF">SNE40_023609</name>
</gene>
<comment type="caution">
    <text evidence="3">The sequence shown here is derived from an EMBL/GenBank/DDBJ whole genome shotgun (WGS) entry which is preliminary data.</text>
</comment>
<dbReference type="Pfam" id="PF07707">
    <property type="entry name" value="BACK"/>
    <property type="match status" value="1"/>
</dbReference>
<organism evidence="3 4">
    <name type="scientific">Patella caerulea</name>
    <name type="common">Rayed Mediterranean limpet</name>
    <dbReference type="NCBI Taxonomy" id="87958"/>
    <lineage>
        <taxon>Eukaryota</taxon>
        <taxon>Metazoa</taxon>
        <taxon>Spiralia</taxon>
        <taxon>Lophotrochozoa</taxon>
        <taxon>Mollusca</taxon>
        <taxon>Gastropoda</taxon>
        <taxon>Patellogastropoda</taxon>
        <taxon>Patelloidea</taxon>
        <taxon>Patellidae</taxon>
        <taxon>Patella</taxon>
    </lineage>
</organism>
<keyword evidence="4" id="KW-1185">Reference proteome</keyword>
<dbReference type="InterPro" id="IPR000210">
    <property type="entry name" value="BTB/POZ_dom"/>
</dbReference>
<dbReference type="PANTHER" id="PTHR24410:SF47">
    <property type="entry name" value="BTB DOMAIN-CONTAINING PROTEIN"/>
    <property type="match status" value="1"/>
</dbReference>
<sequence>MAKRLKRYSAPPMLRQYPDPSKPPLGDDEQASLSDGCSKKVKTSQSFESLFDNESLSDVILNLNDGHSIFHAHKMILSMKSEVLASMLNKLVTEPGTKPTLNFQESLDCTSVFSRFLYFIYSGAVWLHRDYVIPLYKLANKYSVRPLASHCESYIQQLLITTSFNVSDVQMAKGFSIEAISELCDNPVHPEEVKKIAFRVLCTRFRELTKSACWTSCCWETVRDLIRDNECEDENLVLMAATDWMKKNKISDKKQIEAILSNIRYPLLNRRVLYQLQKNYAFKKFPQVQDQLLEAMKFHCFKELPEAKDDFHGIQYMTRHRFVTHVTSVPPTSTTVTMTNYKNEGQTKINEQFPLS</sequence>
<dbReference type="EMBL" id="JAZGQO010000025">
    <property type="protein sequence ID" value="KAK6165165.1"/>
    <property type="molecule type" value="Genomic_DNA"/>
</dbReference>
<dbReference type="Pfam" id="PF00651">
    <property type="entry name" value="BTB"/>
    <property type="match status" value="1"/>
</dbReference>
<dbReference type="AlphaFoldDB" id="A0AAN8IUM4"/>
<proteinExistence type="predicted"/>
<dbReference type="InterPro" id="IPR051481">
    <property type="entry name" value="BTB-POZ/Galectin-3-binding"/>
</dbReference>
<evidence type="ECO:0000313" key="3">
    <source>
        <dbReference type="EMBL" id="KAK6165165.1"/>
    </source>
</evidence>
<evidence type="ECO:0000259" key="2">
    <source>
        <dbReference type="PROSITE" id="PS50097"/>
    </source>
</evidence>
<dbReference type="SMART" id="SM00225">
    <property type="entry name" value="BTB"/>
    <property type="match status" value="1"/>
</dbReference>
<evidence type="ECO:0000256" key="1">
    <source>
        <dbReference type="SAM" id="MobiDB-lite"/>
    </source>
</evidence>
<dbReference type="Gene3D" id="1.25.40.420">
    <property type="match status" value="1"/>
</dbReference>
<dbReference type="Proteomes" id="UP001347796">
    <property type="component" value="Unassembled WGS sequence"/>
</dbReference>
<dbReference type="PROSITE" id="PS50097">
    <property type="entry name" value="BTB"/>
    <property type="match status" value="1"/>
</dbReference>
<name>A0AAN8IUM4_PATCE</name>
<evidence type="ECO:0000313" key="4">
    <source>
        <dbReference type="Proteomes" id="UP001347796"/>
    </source>
</evidence>
<reference evidence="3 4" key="1">
    <citation type="submission" date="2024-01" db="EMBL/GenBank/DDBJ databases">
        <title>The genome of the rayed Mediterranean limpet Patella caerulea (Linnaeus, 1758).</title>
        <authorList>
            <person name="Anh-Thu Weber A."/>
            <person name="Halstead-Nussloch G."/>
        </authorList>
    </citation>
    <scope>NUCLEOTIDE SEQUENCE [LARGE SCALE GENOMIC DNA]</scope>
    <source>
        <strain evidence="3">AATW-2023a</strain>
        <tissue evidence="3">Whole specimen</tissue>
    </source>
</reference>
<dbReference type="SUPFAM" id="SSF54695">
    <property type="entry name" value="POZ domain"/>
    <property type="match status" value="1"/>
</dbReference>
<dbReference type="Gene3D" id="3.30.710.10">
    <property type="entry name" value="Potassium Channel Kv1.1, Chain A"/>
    <property type="match status" value="1"/>
</dbReference>
<dbReference type="PANTHER" id="PTHR24410">
    <property type="entry name" value="HL07962P-RELATED"/>
    <property type="match status" value="1"/>
</dbReference>
<protein>
    <recommendedName>
        <fullName evidence="2">BTB domain-containing protein</fullName>
    </recommendedName>
</protein>
<dbReference type="InterPro" id="IPR011333">
    <property type="entry name" value="SKP1/BTB/POZ_sf"/>
</dbReference>
<feature type="region of interest" description="Disordered" evidence="1">
    <location>
        <begin position="1"/>
        <end position="35"/>
    </location>
</feature>
<accession>A0AAN8IUM4</accession>